<dbReference type="InterPro" id="IPR034660">
    <property type="entry name" value="DinB/YfiT-like"/>
</dbReference>
<keyword evidence="2" id="KW-0479">Metal-binding</keyword>
<dbReference type="Proteomes" id="UP001214854">
    <property type="component" value="Unassembled WGS sequence"/>
</dbReference>
<dbReference type="SUPFAM" id="SSF109854">
    <property type="entry name" value="DinB/YfiT-like putative metalloenzymes"/>
    <property type="match status" value="1"/>
</dbReference>
<dbReference type="PANTHER" id="PTHR37302">
    <property type="entry name" value="SLR1116 PROTEIN"/>
    <property type="match status" value="1"/>
</dbReference>
<protein>
    <submittedName>
        <fullName evidence="3">DinB family protein</fullName>
    </submittedName>
</protein>
<dbReference type="InterPro" id="IPR007837">
    <property type="entry name" value="DinB"/>
</dbReference>
<reference evidence="3 4" key="1">
    <citation type="submission" date="2023-01" db="EMBL/GenBank/DDBJ databases">
        <title>Novel species of the genus Asticcacaulis isolated from rivers.</title>
        <authorList>
            <person name="Lu H."/>
        </authorList>
    </citation>
    <scope>NUCLEOTIDE SEQUENCE [LARGE SCALE GENOMIC DNA]</scope>
    <source>
        <strain evidence="3 4">BYS171W</strain>
    </source>
</reference>
<dbReference type="Pfam" id="PF05163">
    <property type="entry name" value="DinB"/>
    <property type="match status" value="1"/>
</dbReference>
<gene>
    <name evidence="3" type="ORF">PQU92_17545</name>
</gene>
<proteinExistence type="inferred from homology"/>
<dbReference type="PANTHER" id="PTHR37302:SF1">
    <property type="entry name" value="PROTEIN DINB"/>
    <property type="match status" value="1"/>
</dbReference>
<evidence type="ECO:0000313" key="3">
    <source>
        <dbReference type="EMBL" id="MDC7685093.1"/>
    </source>
</evidence>
<dbReference type="Gene3D" id="1.20.120.450">
    <property type="entry name" value="dinb family like domain"/>
    <property type="match status" value="1"/>
</dbReference>
<sequence>MTPLGYKAHLALMARYNQWMNGKVLTLMADHPERDFTENRGGFFKSVWGALNHLIVADIIWLARMTKHPSGHLLLPVLDLPKPAGLTDILYEDYQSYAAPRRALDELLIAYVDSLNEDDIASTFTYSRANGETHTKVLGLTLSHVFNHQTHHRGQITTLFTQMGLDIGVTDVHLLVPELTPEP</sequence>
<evidence type="ECO:0000256" key="2">
    <source>
        <dbReference type="ARBA" id="ARBA00022723"/>
    </source>
</evidence>
<evidence type="ECO:0000256" key="1">
    <source>
        <dbReference type="ARBA" id="ARBA00008635"/>
    </source>
</evidence>
<dbReference type="RefSeq" id="WP_272749601.1">
    <property type="nucleotide sequence ID" value="NZ_JAQQKX010000020.1"/>
</dbReference>
<name>A0ABT5HYF9_9CAUL</name>
<organism evidence="3 4">
    <name type="scientific">Asticcacaulis aquaticus</name>
    <dbReference type="NCBI Taxonomy" id="2984212"/>
    <lineage>
        <taxon>Bacteria</taxon>
        <taxon>Pseudomonadati</taxon>
        <taxon>Pseudomonadota</taxon>
        <taxon>Alphaproteobacteria</taxon>
        <taxon>Caulobacterales</taxon>
        <taxon>Caulobacteraceae</taxon>
        <taxon>Asticcacaulis</taxon>
    </lineage>
</organism>
<evidence type="ECO:0000313" key="4">
    <source>
        <dbReference type="Proteomes" id="UP001214854"/>
    </source>
</evidence>
<comment type="caution">
    <text evidence="3">The sequence shown here is derived from an EMBL/GenBank/DDBJ whole genome shotgun (WGS) entry which is preliminary data.</text>
</comment>
<keyword evidence="4" id="KW-1185">Reference proteome</keyword>
<comment type="similarity">
    <text evidence="1">Belongs to the DinB family.</text>
</comment>
<dbReference type="EMBL" id="JAQQKX010000020">
    <property type="protein sequence ID" value="MDC7685093.1"/>
    <property type="molecule type" value="Genomic_DNA"/>
</dbReference>
<accession>A0ABT5HYF9</accession>